<dbReference type="AlphaFoldDB" id="A0A077WK38"/>
<dbReference type="EMBL" id="LK023322">
    <property type="protein sequence ID" value="CDS06942.1"/>
    <property type="molecule type" value="Genomic_DNA"/>
</dbReference>
<sequence>MKWFKTGLFLATVQLSATLVTGYKVLDASEFILRVHPDYYTDLIVKLDDALPNVSIDEVIADTNHDLKPYSSPPNFVQAFTWDRRRGYNDQRTEDWIPQGITTTSDAYNTGYHNNYDIILASWYNDDDDEDDNEGVRISFIDVQANRYRNVLLVIPGTTSRGRVTYEPVKIRPGGIMWFGDKLYVVDTRRGIRIFDLNHIYRVSIGDDIGYVGRGRYEAFNYKYVIPQWGYYSADSDEARSFRYSFISLDRTTTPESVLIGQHDSRGTNNRIVRFDMDATTNLLKLSGRSTSIATEYYQIGLKCMQGAASVNGRYYFSCNRGPDRRGDLYTWVLGQDPTLHRGVLTAGCRDLAYRTQTDELWNLGEYPNKRPVYSIYASSY</sequence>
<evidence type="ECO:0000256" key="1">
    <source>
        <dbReference type="SAM" id="SignalP"/>
    </source>
</evidence>
<evidence type="ECO:0008006" key="3">
    <source>
        <dbReference type="Google" id="ProtNLM"/>
    </source>
</evidence>
<feature type="chain" id="PRO_5001726224" description="Secreted protein" evidence="1">
    <location>
        <begin position="23"/>
        <end position="381"/>
    </location>
</feature>
<feature type="signal peptide" evidence="1">
    <location>
        <begin position="1"/>
        <end position="22"/>
    </location>
</feature>
<proteinExistence type="predicted"/>
<dbReference type="OrthoDB" id="9983241at2759"/>
<evidence type="ECO:0000313" key="2">
    <source>
        <dbReference type="EMBL" id="CDS06942.1"/>
    </source>
</evidence>
<keyword evidence="1" id="KW-0732">Signal</keyword>
<organism evidence="2">
    <name type="scientific">Lichtheimia ramosa</name>
    <dbReference type="NCBI Taxonomy" id="688394"/>
    <lineage>
        <taxon>Eukaryota</taxon>
        <taxon>Fungi</taxon>
        <taxon>Fungi incertae sedis</taxon>
        <taxon>Mucoromycota</taxon>
        <taxon>Mucoromycotina</taxon>
        <taxon>Mucoromycetes</taxon>
        <taxon>Mucorales</taxon>
        <taxon>Lichtheimiaceae</taxon>
        <taxon>Lichtheimia</taxon>
    </lineage>
</organism>
<reference evidence="2" key="1">
    <citation type="journal article" date="2014" name="Genome Announc.">
        <title>De novo whole-genome sequence and genome annotation of Lichtheimia ramosa.</title>
        <authorList>
            <person name="Linde J."/>
            <person name="Schwartze V."/>
            <person name="Binder U."/>
            <person name="Lass-Florl C."/>
            <person name="Voigt K."/>
            <person name="Horn F."/>
        </authorList>
    </citation>
    <scope>NUCLEOTIDE SEQUENCE</scope>
    <source>
        <strain evidence="2">JMRC FSU:6197</strain>
    </source>
</reference>
<protein>
    <recommendedName>
        <fullName evidence="3">Secreted protein</fullName>
    </recommendedName>
</protein>
<gene>
    <name evidence="2" type="ORF">LRAMOSA09465</name>
</gene>
<name>A0A077WK38_9FUNG</name>
<accession>A0A077WK38</accession>